<dbReference type="InterPro" id="IPR010982">
    <property type="entry name" value="Lambda_DNA-bd_dom_sf"/>
</dbReference>
<dbReference type="RefSeq" id="WP_209864543.1">
    <property type="nucleotide sequence ID" value="NZ_JAGGLD010000006.1"/>
</dbReference>
<comment type="caution">
    <text evidence="3">The sequence shown here is derived from an EMBL/GenBank/DDBJ whole genome shotgun (WGS) entry which is preliminary data.</text>
</comment>
<evidence type="ECO:0000256" key="1">
    <source>
        <dbReference type="ARBA" id="ARBA00023125"/>
    </source>
</evidence>
<accession>A0ABS4JLV8</accession>
<dbReference type="SMART" id="SM00530">
    <property type="entry name" value="HTH_XRE"/>
    <property type="match status" value="1"/>
</dbReference>
<feature type="domain" description="HTH cro/C1-type" evidence="2">
    <location>
        <begin position="8"/>
        <end position="61"/>
    </location>
</feature>
<dbReference type="InterPro" id="IPR011990">
    <property type="entry name" value="TPR-like_helical_dom_sf"/>
</dbReference>
<name>A0ABS4JLV8_9BACL</name>
<evidence type="ECO:0000259" key="2">
    <source>
        <dbReference type="PROSITE" id="PS50943"/>
    </source>
</evidence>
<protein>
    <submittedName>
        <fullName evidence="3">Transcriptional regulator with XRE-family HTH domain</fullName>
    </submittedName>
</protein>
<evidence type="ECO:0000313" key="3">
    <source>
        <dbReference type="EMBL" id="MBP2002090.1"/>
    </source>
</evidence>
<dbReference type="SUPFAM" id="SSF48452">
    <property type="entry name" value="TPR-like"/>
    <property type="match status" value="1"/>
</dbReference>
<dbReference type="InterPro" id="IPR001387">
    <property type="entry name" value="Cro/C1-type_HTH"/>
</dbReference>
<sequence length="406" mass="47124">MNTIGTRIKHLRKQRGMTQTDLAGEHMTKSMLSQIENGKAMPSMRSLRFLAEQLGQEAGYFLDDEGNQEVVELLKILEVCEKRSAYEEILDWVEPLLDTKLPMTIHTARLMEFYAAACFYTAQPGGEEAIHRAIEIYQHFGLYMESSKAKYMNYAHLFSQNKLGSSLDLIREVWAEYESKKIGKDIIFELDLFYAQSVTLAALGLFEDSHESMLAALALSQEEGVYYLTDHFLRMLWNVNYELGEYQLAESYLVKLRHFTALTDRVETHAMLHYTEAWRLNMEGLYDEAYTHLQKLGCIIKDNEVKLKDRLPSYWLEMGIYHYYKGMMEQAHDDFSKVTIPEVAYHPLHRSLLHTVDAYLARMYAAQGNLDKAKEHSAKAYELVKSFPKSRAKTFIKETYDEINKS</sequence>
<gene>
    <name evidence="3" type="ORF">J2Z69_003147</name>
</gene>
<dbReference type="Gene3D" id="1.25.40.10">
    <property type="entry name" value="Tetratricopeptide repeat domain"/>
    <property type="match status" value="2"/>
</dbReference>
<organism evidence="3 4">
    <name type="scientific">Paenibacillus shirakamiensis</name>
    <dbReference type="NCBI Taxonomy" id="1265935"/>
    <lineage>
        <taxon>Bacteria</taxon>
        <taxon>Bacillati</taxon>
        <taxon>Bacillota</taxon>
        <taxon>Bacilli</taxon>
        <taxon>Bacillales</taxon>
        <taxon>Paenibacillaceae</taxon>
        <taxon>Paenibacillus</taxon>
    </lineage>
</organism>
<dbReference type="SUPFAM" id="SSF47413">
    <property type="entry name" value="lambda repressor-like DNA-binding domains"/>
    <property type="match status" value="1"/>
</dbReference>
<dbReference type="EMBL" id="JAGGLD010000006">
    <property type="protein sequence ID" value="MBP2002090.1"/>
    <property type="molecule type" value="Genomic_DNA"/>
</dbReference>
<keyword evidence="1" id="KW-0238">DNA-binding</keyword>
<dbReference type="PANTHER" id="PTHR46797:SF1">
    <property type="entry name" value="METHYLPHOSPHONATE SYNTHASE"/>
    <property type="match status" value="1"/>
</dbReference>
<reference evidence="3 4" key="1">
    <citation type="submission" date="2021-03" db="EMBL/GenBank/DDBJ databases">
        <title>Genomic Encyclopedia of Type Strains, Phase IV (KMG-IV): sequencing the most valuable type-strain genomes for metagenomic binning, comparative biology and taxonomic classification.</title>
        <authorList>
            <person name="Goeker M."/>
        </authorList>
    </citation>
    <scope>NUCLEOTIDE SEQUENCE [LARGE SCALE GENOMIC DNA]</scope>
    <source>
        <strain evidence="3 4">DSM 26806</strain>
    </source>
</reference>
<keyword evidence="4" id="KW-1185">Reference proteome</keyword>
<dbReference type="InterPro" id="IPR050807">
    <property type="entry name" value="TransReg_Diox_bact_type"/>
</dbReference>
<evidence type="ECO:0000313" key="4">
    <source>
        <dbReference type="Proteomes" id="UP001519288"/>
    </source>
</evidence>
<dbReference type="PANTHER" id="PTHR46797">
    <property type="entry name" value="HTH-TYPE TRANSCRIPTIONAL REGULATOR"/>
    <property type="match status" value="1"/>
</dbReference>
<dbReference type="Pfam" id="PF12844">
    <property type="entry name" value="HTH_19"/>
    <property type="match status" value="1"/>
</dbReference>
<dbReference type="Proteomes" id="UP001519288">
    <property type="component" value="Unassembled WGS sequence"/>
</dbReference>
<dbReference type="CDD" id="cd00093">
    <property type="entry name" value="HTH_XRE"/>
    <property type="match status" value="1"/>
</dbReference>
<proteinExistence type="predicted"/>
<dbReference type="PROSITE" id="PS50943">
    <property type="entry name" value="HTH_CROC1"/>
    <property type="match status" value="1"/>
</dbReference>